<sequence length="51" mass="5538">MNALARITQHSVEGELAALHRLVHALNGQGRRQEAEVVARGALPVPREMPS</sequence>
<protein>
    <submittedName>
        <fullName evidence="1">Uncharacterized protein</fullName>
    </submittedName>
</protein>
<dbReference type="EMBL" id="CP108318">
    <property type="protein sequence ID" value="WTW66082.1"/>
    <property type="molecule type" value="Genomic_DNA"/>
</dbReference>
<name>A0AAU2VF14_9ACTN</name>
<reference evidence="1" key="1">
    <citation type="submission" date="2022-10" db="EMBL/GenBank/DDBJ databases">
        <title>The complete genomes of actinobacterial strains from the NBC collection.</title>
        <authorList>
            <person name="Joergensen T.S."/>
            <person name="Alvarez Arevalo M."/>
            <person name="Sterndorff E.B."/>
            <person name="Faurdal D."/>
            <person name="Vuksanovic O."/>
            <person name="Mourched A.-S."/>
            <person name="Charusanti P."/>
            <person name="Shaw S."/>
            <person name="Blin K."/>
            <person name="Weber T."/>
        </authorList>
    </citation>
    <scope>NUCLEOTIDE SEQUENCE</scope>
    <source>
        <strain evidence="1">NBC_00003</strain>
    </source>
</reference>
<evidence type="ECO:0000313" key="1">
    <source>
        <dbReference type="EMBL" id="WTW66082.1"/>
    </source>
</evidence>
<proteinExistence type="predicted"/>
<dbReference type="AlphaFoldDB" id="A0AAU2VF14"/>
<organism evidence="1">
    <name type="scientific">Streptomyces sp. NBC_00003</name>
    <dbReference type="NCBI Taxonomy" id="2903608"/>
    <lineage>
        <taxon>Bacteria</taxon>
        <taxon>Bacillati</taxon>
        <taxon>Actinomycetota</taxon>
        <taxon>Actinomycetes</taxon>
        <taxon>Kitasatosporales</taxon>
        <taxon>Streptomycetaceae</taxon>
        <taxon>Streptomyces</taxon>
    </lineage>
</organism>
<accession>A0AAU2VF14</accession>
<gene>
    <name evidence="1" type="ORF">OG549_38655</name>
</gene>